<feature type="domain" description="Mur ligase central" evidence="11">
    <location>
        <begin position="133"/>
        <end position="338"/>
    </location>
</feature>
<dbReference type="InterPro" id="IPR036565">
    <property type="entry name" value="Mur-like_cat_sf"/>
</dbReference>
<keyword evidence="5 7" id="KW-0131">Cell cycle</keyword>
<dbReference type="PANTHER" id="PTHR23135:SF4">
    <property type="entry name" value="UDP-N-ACETYLMURAMOYL-L-ALANYL-D-GLUTAMATE--2,6-DIAMINOPIMELATE LIGASE MURE HOMOLOG, CHLOROPLASTIC"/>
    <property type="match status" value="1"/>
</dbReference>
<dbReference type="GO" id="GO:0008765">
    <property type="term" value="F:UDP-N-acetylmuramoylalanyl-D-glutamate-2,6-diaminopimelate ligase activity"/>
    <property type="evidence" value="ECO:0007669"/>
    <property type="project" value="UniProtKB-EC"/>
</dbReference>
<comment type="catalytic activity">
    <reaction evidence="7">
        <text>UDP-N-acetyl-alpha-D-muramoyl-L-alanyl-D-glutamate + meso-2,6-diaminopimelate + ATP = UDP-N-acetyl-alpha-D-muramoyl-L-alanyl-gamma-D-glutamyl-meso-2,6-diaminopimelate + ADP + phosphate + H(+)</text>
        <dbReference type="Rhea" id="RHEA:23676"/>
        <dbReference type="ChEBI" id="CHEBI:15378"/>
        <dbReference type="ChEBI" id="CHEBI:30616"/>
        <dbReference type="ChEBI" id="CHEBI:43474"/>
        <dbReference type="ChEBI" id="CHEBI:57791"/>
        <dbReference type="ChEBI" id="CHEBI:83900"/>
        <dbReference type="ChEBI" id="CHEBI:83905"/>
        <dbReference type="ChEBI" id="CHEBI:456216"/>
        <dbReference type="EC" id="6.3.2.13"/>
    </reaction>
</comment>
<comment type="PTM">
    <text evidence="7">Carboxylation is probably crucial for Mg(2+) binding and, consequently, for the gamma-phosphate positioning of ATP.</text>
</comment>
<dbReference type="Proteomes" id="UP000606490">
    <property type="component" value="Unassembled WGS sequence"/>
</dbReference>
<feature type="short sequence motif" description="Meso-diaminopimelate recognition motif" evidence="7">
    <location>
        <begin position="436"/>
        <end position="439"/>
    </location>
</feature>
<feature type="binding site" evidence="7">
    <location>
        <position position="54"/>
    </location>
    <ligand>
        <name>UDP-N-acetyl-alpha-D-muramoyl-L-alanyl-D-glutamate</name>
        <dbReference type="ChEBI" id="CHEBI:83900"/>
    </ligand>
</feature>
<evidence type="ECO:0000313" key="12">
    <source>
        <dbReference type="EMBL" id="MBL6456129.1"/>
    </source>
</evidence>
<keyword evidence="7" id="KW-0963">Cytoplasm</keyword>
<proteinExistence type="inferred from homology"/>
<keyword evidence="7 12" id="KW-0436">Ligase</keyword>
<dbReference type="Gene3D" id="3.90.190.20">
    <property type="entry name" value="Mur ligase, C-terminal domain"/>
    <property type="match status" value="1"/>
</dbReference>
<sequence length="511" mass="52617">MQRRRKACCASLPARFRRARPALRLGDLLRAGGLDPASAGEVAGVAIRGLTADSRAVQPGRIFVALPGARVDGRAFIAEAVARGAEAVLAPEGTAWPEGLPARPLLASPDPRRSLALMAAALAGAQPATVVAVTGTNGKTSTVDFLRQLWALAGRRAASLGTLGLIAPGFPGGASLTTPDPVALHAQLAALARAGFGHAAMEASSHGIEQRRLDGVRLAAAGFTNLTRDHLDYHGSMEAYRAAKLRLFETVLEPATTAVANADMDPATLAALEGIAARRGLALLKVGEAGDAVRLLAQQPLPDGQALEIIAFGARHALHLPLPGRFQADNALLALALAVVTGLEPAWAVTLLSRLEGVRGRMELAARLPGGAAVYVDYAHTPDALARLLTALRPHVGRGGRLHVVFGAGGDRDPGKRPLMGEAAARHADRCWITDDNPRSEDPATIRAAVLAGCPGGVDAGERRAAIAMALSDLAPGDVLAVAGKGHESGQTIAGVTLPFDDAAVVRELAA</sequence>
<dbReference type="InterPro" id="IPR000713">
    <property type="entry name" value="Mur_ligase_N"/>
</dbReference>
<evidence type="ECO:0000256" key="8">
    <source>
        <dbReference type="RuleBase" id="RU004135"/>
    </source>
</evidence>
<dbReference type="SUPFAM" id="SSF63418">
    <property type="entry name" value="MurE/MurF N-terminal domain"/>
    <property type="match status" value="1"/>
</dbReference>
<evidence type="ECO:0000256" key="5">
    <source>
        <dbReference type="ARBA" id="ARBA00023306"/>
    </source>
</evidence>
<feature type="binding site" evidence="7">
    <location>
        <position position="204"/>
    </location>
    <ligand>
        <name>UDP-N-acetyl-alpha-D-muramoyl-L-alanyl-D-glutamate</name>
        <dbReference type="ChEBI" id="CHEBI:83900"/>
    </ligand>
</feature>
<dbReference type="SUPFAM" id="SSF53623">
    <property type="entry name" value="MurD-like peptide ligases, catalytic domain"/>
    <property type="match status" value="1"/>
</dbReference>
<keyword evidence="13" id="KW-1185">Reference proteome</keyword>
<dbReference type="InterPro" id="IPR005761">
    <property type="entry name" value="UDP-N-AcMur-Glu-dNH2Pim_ligase"/>
</dbReference>
<comment type="similarity">
    <text evidence="1 7">Belongs to the MurCDEF family. MurE subfamily.</text>
</comment>
<keyword evidence="7" id="KW-0460">Magnesium</keyword>
<evidence type="ECO:0000256" key="4">
    <source>
        <dbReference type="ARBA" id="ARBA00022984"/>
    </source>
</evidence>
<dbReference type="Gene3D" id="3.40.1190.10">
    <property type="entry name" value="Mur-like, catalytic domain"/>
    <property type="match status" value="1"/>
</dbReference>
<dbReference type="Pfam" id="PF01225">
    <property type="entry name" value="Mur_ligase"/>
    <property type="match status" value="1"/>
</dbReference>
<keyword evidence="6 7" id="KW-0961">Cell wall biogenesis/degradation</keyword>
<keyword evidence="7" id="KW-0067">ATP-binding</keyword>
<gene>
    <name evidence="7" type="primary">murE</name>
    <name evidence="12" type="ORF">JMJ55_12405</name>
</gene>
<comment type="caution">
    <text evidence="12">The sequence shown here is derived from an EMBL/GenBank/DDBJ whole genome shotgun (WGS) entry which is preliminary data.</text>
</comment>
<feature type="binding site" evidence="7">
    <location>
        <position position="212"/>
    </location>
    <ligand>
        <name>UDP-N-acetyl-alpha-D-muramoyl-L-alanyl-D-glutamate</name>
        <dbReference type="ChEBI" id="CHEBI:83900"/>
    </ligand>
</feature>
<comment type="pathway">
    <text evidence="7 8">Cell wall biogenesis; peptidoglycan biosynthesis.</text>
</comment>
<dbReference type="Pfam" id="PF02875">
    <property type="entry name" value="Mur_ligase_C"/>
    <property type="match status" value="1"/>
</dbReference>
<comment type="function">
    <text evidence="7">Catalyzes the addition of meso-diaminopimelic acid to the nucleotide precursor UDP-N-acetylmuramoyl-L-alanyl-D-glutamate (UMAG) in the biosynthesis of bacterial cell-wall peptidoglycan.</text>
</comment>
<evidence type="ECO:0000256" key="6">
    <source>
        <dbReference type="ARBA" id="ARBA00023316"/>
    </source>
</evidence>
<organism evidence="12 13">
    <name type="scientific">Belnapia mucosa</name>
    <dbReference type="NCBI Taxonomy" id="2804532"/>
    <lineage>
        <taxon>Bacteria</taxon>
        <taxon>Pseudomonadati</taxon>
        <taxon>Pseudomonadota</taxon>
        <taxon>Alphaproteobacteria</taxon>
        <taxon>Acetobacterales</taxon>
        <taxon>Roseomonadaceae</taxon>
        <taxon>Belnapia</taxon>
    </lineage>
</organism>
<dbReference type="HAMAP" id="MF_00208">
    <property type="entry name" value="MurE"/>
    <property type="match status" value="1"/>
</dbReference>
<evidence type="ECO:0000256" key="2">
    <source>
        <dbReference type="ARBA" id="ARBA00022618"/>
    </source>
</evidence>
<comment type="subcellular location">
    <subcellularLocation>
        <location evidence="7 8">Cytoplasm</location>
    </subcellularLocation>
</comment>
<feature type="binding site" evidence="7">
    <location>
        <position position="210"/>
    </location>
    <ligand>
        <name>UDP-N-acetyl-alpha-D-muramoyl-L-alanyl-D-glutamate</name>
        <dbReference type="ChEBI" id="CHEBI:83900"/>
    </ligand>
</feature>
<feature type="domain" description="Mur ligase C-terminal" evidence="10">
    <location>
        <begin position="360"/>
        <end position="486"/>
    </location>
</feature>
<dbReference type="InterPro" id="IPR004101">
    <property type="entry name" value="Mur_ligase_C"/>
</dbReference>
<dbReference type="NCBIfam" id="TIGR01085">
    <property type="entry name" value="murE"/>
    <property type="match status" value="1"/>
</dbReference>
<dbReference type="EC" id="6.3.2.13" evidence="7"/>
<dbReference type="SUPFAM" id="SSF53244">
    <property type="entry name" value="MurD-like peptide ligases, peptide-binding domain"/>
    <property type="match status" value="1"/>
</dbReference>
<feature type="binding site" evidence="7">
    <location>
        <begin position="436"/>
        <end position="439"/>
    </location>
    <ligand>
        <name>meso-2,6-diaminopimelate</name>
        <dbReference type="ChEBI" id="CHEBI:57791"/>
    </ligand>
</feature>
<evidence type="ECO:0000259" key="11">
    <source>
        <dbReference type="Pfam" id="PF08245"/>
    </source>
</evidence>
<feature type="binding site" evidence="7">
    <location>
        <begin position="135"/>
        <end position="141"/>
    </location>
    <ligand>
        <name>ATP</name>
        <dbReference type="ChEBI" id="CHEBI:30616"/>
    </ligand>
</feature>
<feature type="binding site" evidence="7">
    <location>
        <begin position="177"/>
        <end position="178"/>
    </location>
    <ligand>
        <name>UDP-N-acetyl-alpha-D-muramoyl-L-alanyl-D-glutamate</name>
        <dbReference type="ChEBI" id="CHEBI:83900"/>
    </ligand>
</feature>
<reference evidence="12 13" key="1">
    <citation type="submission" date="2021-01" db="EMBL/GenBank/DDBJ databases">
        <title>Belnapia mucosa sp. nov. and Belnapia arida sp. nov., isolated from the Tabernas Desert (Almeria, Spain).</title>
        <authorList>
            <person name="Molina-Menor E."/>
            <person name="Vidal-Verdu A."/>
            <person name="Calonge A."/>
            <person name="Satari L."/>
            <person name="Pereto Magraner J."/>
            <person name="Porcar Miralles M."/>
        </authorList>
    </citation>
    <scope>NUCLEOTIDE SEQUENCE [LARGE SCALE GENOMIC DNA]</scope>
    <source>
        <strain evidence="12 13">T6</strain>
    </source>
</reference>
<keyword evidence="2 7" id="KW-0132">Cell division</keyword>
<name>A0ABS1V368_9PROT</name>
<feature type="binding site" evidence="7">
    <location>
        <position position="488"/>
    </location>
    <ligand>
        <name>meso-2,6-diaminopimelate</name>
        <dbReference type="ChEBI" id="CHEBI:57791"/>
    </ligand>
</feature>
<protein>
    <recommendedName>
        <fullName evidence="7">UDP-N-acetylmuramoyl-L-alanyl-D-glutamate--2,6-diaminopimelate ligase</fullName>
        <ecNumber evidence="7">6.3.2.13</ecNumber>
    </recommendedName>
    <alternativeName>
        <fullName evidence="7">Meso-A2pm-adding enzyme</fullName>
    </alternativeName>
    <alternativeName>
        <fullName evidence="7">Meso-diaminopimelate-adding enzyme</fullName>
    </alternativeName>
    <alternativeName>
        <fullName evidence="7">UDP-MurNAc-L-Ala-D-Glu:meso-diaminopimelate ligase</fullName>
    </alternativeName>
    <alternativeName>
        <fullName evidence="7">UDP-MurNAc-tripeptide synthetase</fullName>
    </alternativeName>
    <alternativeName>
        <fullName evidence="7">UDP-N-acetylmuramyl-tripeptide synthetase</fullName>
    </alternativeName>
</protein>
<feature type="modified residue" description="N6-carboxylysine" evidence="7">
    <location>
        <position position="244"/>
    </location>
</feature>
<dbReference type="PANTHER" id="PTHR23135">
    <property type="entry name" value="MUR LIGASE FAMILY MEMBER"/>
    <property type="match status" value="1"/>
</dbReference>
<keyword evidence="4 7" id="KW-0573">Peptidoglycan synthesis</keyword>
<dbReference type="Pfam" id="PF08245">
    <property type="entry name" value="Mur_ligase_M"/>
    <property type="match status" value="1"/>
</dbReference>
<dbReference type="NCBIfam" id="NF001124">
    <property type="entry name" value="PRK00139.1-2"/>
    <property type="match status" value="1"/>
</dbReference>
<dbReference type="InterPro" id="IPR013221">
    <property type="entry name" value="Mur_ligase_cen"/>
</dbReference>
<dbReference type="InterPro" id="IPR035911">
    <property type="entry name" value="MurE/MurF_N"/>
</dbReference>
<dbReference type="EMBL" id="JAEUXJ010000004">
    <property type="protein sequence ID" value="MBL6456129.1"/>
    <property type="molecule type" value="Genomic_DNA"/>
</dbReference>
<accession>A0ABS1V368</accession>
<evidence type="ECO:0000259" key="10">
    <source>
        <dbReference type="Pfam" id="PF02875"/>
    </source>
</evidence>
<evidence type="ECO:0000259" key="9">
    <source>
        <dbReference type="Pfam" id="PF01225"/>
    </source>
</evidence>
<comment type="cofactor">
    <cofactor evidence="7">
        <name>Mg(2+)</name>
        <dbReference type="ChEBI" id="CHEBI:18420"/>
    </cofactor>
</comment>
<dbReference type="InterPro" id="IPR036615">
    <property type="entry name" value="Mur_ligase_C_dom_sf"/>
</dbReference>
<feature type="domain" description="Mur ligase N-terminal catalytic" evidence="9">
    <location>
        <begin position="47"/>
        <end position="94"/>
    </location>
</feature>
<keyword evidence="3 7" id="KW-0133">Cell shape</keyword>
<comment type="caution">
    <text evidence="7">Lacks conserved residue(s) required for the propagation of feature annotation.</text>
</comment>
<feature type="binding site" evidence="7">
    <location>
        <position position="412"/>
    </location>
    <ligand>
        <name>meso-2,6-diaminopimelate</name>
        <dbReference type="ChEBI" id="CHEBI:57791"/>
    </ligand>
</feature>
<feature type="binding site" evidence="7">
    <location>
        <position position="484"/>
    </location>
    <ligand>
        <name>meso-2,6-diaminopimelate</name>
        <dbReference type="ChEBI" id="CHEBI:57791"/>
    </ligand>
</feature>
<evidence type="ECO:0000256" key="1">
    <source>
        <dbReference type="ARBA" id="ARBA00005898"/>
    </source>
</evidence>
<evidence type="ECO:0000313" key="13">
    <source>
        <dbReference type="Proteomes" id="UP000606490"/>
    </source>
</evidence>
<dbReference type="Gene3D" id="3.40.1390.10">
    <property type="entry name" value="MurE/MurF, N-terminal domain"/>
    <property type="match status" value="1"/>
</dbReference>
<evidence type="ECO:0000256" key="7">
    <source>
        <dbReference type="HAMAP-Rule" id="MF_00208"/>
    </source>
</evidence>
<keyword evidence="7" id="KW-0547">Nucleotide-binding</keyword>
<evidence type="ECO:0000256" key="3">
    <source>
        <dbReference type="ARBA" id="ARBA00022960"/>
    </source>
</evidence>